<dbReference type="PROSITE" id="PS00344">
    <property type="entry name" value="GATA_ZN_FINGER_1"/>
    <property type="match status" value="1"/>
</dbReference>
<keyword evidence="5" id="KW-0804">Transcription</keyword>
<keyword evidence="10" id="KW-1185">Reference proteome</keyword>
<keyword evidence="2 6" id="KW-0863">Zinc-finger</keyword>
<dbReference type="PANTHER" id="PTHR47172:SF24">
    <property type="entry name" value="GATA ZINC FINGER DOMAIN-CONTAINING PROTEIN 14-RELATED"/>
    <property type="match status" value="1"/>
</dbReference>
<feature type="compositionally biased region" description="Polar residues" evidence="7">
    <location>
        <begin position="144"/>
        <end position="156"/>
    </location>
</feature>
<reference evidence="9" key="1">
    <citation type="submission" date="2013-11" db="EMBL/GenBank/DDBJ databases">
        <title>Genome sequence of the fusiform rust pathogen reveals effectors for host alternation and coevolution with pine.</title>
        <authorList>
            <consortium name="DOE Joint Genome Institute"/>
            <person name="Smith K."/>
            <person name="Pendleton A."/>
            <person name="Kubisiak T."/>
            <person name="Anderson C."/>
            <person name="Salamov A."/>
            <person name="Aerts A."/>
            <person name="Riley R."/>
            <person name="Clum A."/>
            <person name="Lindquist E."/>
            <person name="Ence D."/>
            <person name="Campbell M."/>
            <person name="Kronenberg Z."/>
            <person name="Feau N."/>
            <person name="Dhillon B."/>
            <person name="Hamelin R."/>
            <person name="Burleigh J."/>
            <person name="Smith J."/>
            <person name="Yandell M."/>
            <person name="Nelson C."/>
            <person name="Grigoriev I."/>
            <person name="Davis J."/>
        </authorList>
    </citation>
    <scope>NUCLEOTIDE SEQUENCE</scope>
    <source>
        <strain evidence="9">G11</strain>
    </source>
</reference>
<dbReference type="InterPro" id="IPR000679">
    <property type="entry name" value="Znf_GATA"/>
</dbReference>
<sequence length="313" mass="34927">MNGIDRPPLLPSHVSLNMSNSIDYAATSNGSNPPSPSPPSGTNYIPNQPFTPSEPSTDEPNPLLSYPSSPAYPAVTEVPIQESIRNFNYPSSPLYNNSISLSIPRSDSLLDHSPSHLAPQLHHPNQTWSPHHGSLPTNLHYHQPHSSLTTSPSFFSNTTLTPPSPFGYPSQDFLWQSTDIDNYNSTFYNNNNNNIRTTIQQPSPNLAPMINPTTPIWPKTKHSKNPTKSINSTTILNNKLLSKNHHIKTKNKIPHHKFPIRICADCKTTNTPEWRSGPSGERNFCNACGLRWKKQLKIEKSKKSQSLIKLNSF</sequence>
<dbReference type="PANTHER" id="PTHR47172">
    <property type="entry name" value="OS01G0976800 PROTEIN"/>
    <property type="match status" value="1"/>
</dbReference>
<name>A0A9P6NP58_9BASI</name>
<dbReference type="OrthoDB" id="2162994at2759"/>
<evidence type="ECO:0000256" key="2">
    <source>
        <dbReference type="ARBA" id="ARBA00022771"/>
    </source>
</evidence>
<evidence type="ECO:0000256" key="6">
    <source>
        <dbReference type="PROSITE-ProRule" id="PRU00094"/>
    </source>
</evidence>
<keyword evidence="3" id="KW-0862">Zinc</keyword>
<dbReference type="Pfam" id="PF00320">
    <property type="entry name" value="GATA"/>
    <property type="match status" value="1"/>
</dbReference>
<evidence type="ECO:0000259" key="8">
    <source>
        <dbReference type="PROSITE" id="PS50114"/>
    </source>
</evidence>
<evidence type="ECO:0000313" key="9">
    <source>
        <dbReference type="EMBL" id="KAG0147709.1"/>
    </source>
</evidence>
<evidence type="ECO:0000256" key="1">
    <source>
        <dbReference type="ARBA" id="ARBA00022723"/>
    </source>
</evidence>
<keyword evidence="4" id="KW-0805">Transcription regulation</keyword>
<feature type="region of interest" description="Disordered" evidence="7">
    <location>
        <begin position="124"/>
        <end position="156"/>
    </location>
</feature>
<keyword evidence="1" id="KW-0479">Metal-binding</keyword>
<comment type="caution">
    <text evidence="9">The sequence shown here is derived from an EMBL/GenBank/DDBJ whole genome shotgun (WGS) entry which is preliminary data.</text>
</comment>
<dbReference type="GO" id="GO:0006355">
    <property type="term" value="P:regulation of DNA-templated transcription"/>
    <property type="evidence" value="ECO:0007669"/>
    <property type="project" value="InterPro"/>
</dbReference>
<feature type="region of interest" description="Disordered" evidence="7">
    <location>
        <begin position="21"/>
        <end position="68"/>
    </location>
</feature>
<evidence type="ECO:0000256" key="4">
    <source>
        <dbReference type="ARBA" id="ARBA00023015"/>
    </source>
</evidence>
<evidence type="ECO:0000256" key="5">
    <source>
        <dbReference type="ARBA" id="ARBA00023163"/>
    </source>
</evidence>
<organism evidence="9 10">
    <name type="scientific">Cronartium quercuum f. sp. fusiforme G11</name>
    <dbReference type="NCBI Taxonomy" id="708437"/>
    <lineage>
        <taxon>Eukaryota</taxon>
        <taxon>Fungi</taxon>
        <taxon>Dikarya</taxon>
        <taxon>Basidiomycota</taxon>
        <taxon>Pucciniomycotina</taxon>
        <taxon>Pucciniomycetes</taxon>
        <taxon>Pucciniales</taxon>
        <taxon>Coleosporiaceae</taxon>
        <taxon>Cronartium</taxon>
    </lineage>
</organism>
<evidence type="ECO:0000256" key="7">
    <source>
        <dbReference type="SAM" id="MobiDB-lite"/>
    </source>
</evidence>
<evidence type="ECO:0000313" key="10">
    <source>
        <dbReference type="Proteomes" id="UP000886653"/>
    </source>
</evidence>
<dbReference type="PROSITE" id="PS50114">
    <property type="entry name" value="GATA_ZN_FINGER_2"/>
    <property type="match status" value="1"/>
</dbReference>
<evidence type="ECO:0000256" key="3">
    <source>
        <dbReference type="ARBA" id="ARBA00022833"/>
    </source>
</evidence>
<dbReference type="Proteomes" id="UP000886653">
    <property type="component" value="Unassembled WGS sequence"/>
</dbReference>
<dbReference type="SMART" id="SM00401">
    <property type="entry name" value="ZnF_GATA"/>
    <property type="match status" value="1"/>
</dbReference>
<dbReference type="GO" id="GO:0008270">
    <property type="term" value="F:zinc ion binding"/>
    <property type="evidence" value="ECO:0007669"/>
    <property type="project" value="UniProtKB-KW"/>
</dbReference>
<dbReference type="EMBL" id="MU167244">
    <property type="protein sequence ID" value="KAG0147709.1"/>
    <property type="molecule type" value="Genomic_DNA"/>
</dbReference>
<dbReference type="Gene3D" id="3.30.50.10">
    <property type="entry name" value="Erythroid Transcription Factor GATA-1, subunit A"/>
    <property type="match status" value="1"/>
</dbReference>
<dbReference type="InterPro" id="IPR013088">
    <property type="entry name" value="Znf_NHR/GATA"/>
</dbReference>
<dbReference type="GO" id="GO:0043565">
    <property type="term" value="F:sequence-specific DNA binding"/>
    <property type="evidence" value="ECO:0007669"/>
    <property type="project" value="InterPro"/>
</dbReference>
<dbReference type="AlphaFoldDB" id="A0A9P6NP58"/>
<dbReference type="CDD" id="cd00202">
    <property type="entry name" value="ZnF_GATA"/>
    <property type="match status" value="1"/>
</dbReference>
<protein>
    <recommendedName>
        <fullName evidence="8">GATA-type domain-containing protein</fullName>
    </recommendedName>
</protein>
<feature type="domain" description="GATA-type" evidence="8">
    <location>
        <begin position="257"/>
        <end position="293"/>
    </location>
</feature>
<gene>
    <name evidence="9" type="ORF">CROQUDRAFT_655693</name>
</gene>
<proteinExistence type="predicted"/>
<accession>A0A9P6NP58</accession>
<feature type="compositionally biased region" description="Polar residues" evidence="7">
    <location>
        <begin position="42"/>
        <end position="59"/>
    </location>
</feature>
<dbReference type="SUPFAM" id="SSF57716">
    <property type="entry name" value="Glucocorticoid receptor-like (DNA-binding domain)"/>
    <property type="match status" value="1"/>
</dbReference>